<reference evidence="7 8" key="1">
    <citation type="submission" date="2016-08" db="EMBL/GenBank/DDBJ databases">
        <title>Complete genome sequence of Streptomyces agglomeratus strain 6-3-2, a novel anti-MRSA actinomycete isolated from Wuli of Tebit, China.</title>
        <authorList>
            <person name="Chen X."/>
        </authorList>
    </citation>
    <scope>NUCLEOTIDE SEQUENCE [LARGE SCALE GENOMIC DNA]</scope>
    <source>
        <strain evidence="7 8">6-3-2</strain>
    </source>
</reference>
<comment type="caution">
    <text evidence="7">The sequence shown here is derived from an EMBL/GenBank/DDBJ whole genome shotgun (WGS) entry which is preliminary data.</text>
</comment>
<evidence type="ECO:0000256" key="2">
    <source>
        <dbReference type="ARBA" id="ARBA00022670"/>
    </source>
</evidence>
<keyword evidence="8" id="KW-1185">Reference proteome</keyword>
<keyword evidence="2" id="KW-0645">Protease</keyword>
<dbReference type="PROSITE" id="PS51892">
    <property type="entry name" value="SUBTILASE"/>
    <property type="match status" value="1"/>
</dbReference>
<evidence type="ECO:0000256" key="5">
    <source>
        <dbReference type="PROSITE-ProRule" id="PRU01240"/>
    </source>
</evidence>
<dbReference type="Pfam" id="PF00082">
    <property type="entry name" value="Peptidase_S8"/>
    <property type="match status" value="1"/>
</dbReference>
<organism evidence="7 8">
    <name type="scientific">Streptomyces agglomeratus</name>
    <dbReference type="NCBI Taxonomy" id="285458"/>
    <lineage>
        <taxon>Bacteria</taxon>
        <taxon>Bacillati</taxon>
        <taxon>Actinomycetota</taxon>
        <taxon>Actinomycetes</taxon>
        <taxon>Kitasatosporales</taxon>
        <taxon>Streptomycetaceae</taxon>
        <taxon>Streptomyces</taxon>
    </lineage>
</organism>
<dbReference type="InterPro" id="IPR000209">
    <property type="entry name" value="Peptidase_S8/S53_dom"/>
</dbReference>
<evidence type="ECO:0000256" key="1">
    <source>
        <dbReference type="ARBA" id="ARBA00011073"/>
    </source>
</evidence>
<comment type="caution">
    <text evidence="5">Lacks conserved residue(s) required for the propagation of feature annotation.</text>
</comment>
<name>A0A1E5PHE4_9ACTN</name>
<dbReference type="GO" id="GO:0004252">
    <property type="term" value="F:serine-type endopeptidase activity"/>
    <property type="evidence" value="ECO:0007669"/>
    <property type="project" value="InterPro"/>
</dbReference>
<evidence type="ECO:0000313" key="8">
    <source>
        <dbReference type="Proteomes" id="UP000095759"/>
    </source>
</evidence>
<dbReference type="Proteomes" id="UP000095759">
    <property type="component" value="Unassembled WGS sequence"/>
</dbReference>
<evidence type="ECO:0000259" key="6">
    <source>
        <dbReference type="Pfam" id="PF00082"/>
    </source>
</evidence>
<keyword evidence="3" id="KW-0378">Hydrolase</keyword>
<evidence type="ECO:0000256" key="4">
    <source>
        <dbReference type="ARBA" id="ARBA00022825"/>
    </source>
</evidence>
<evidence type="ECO:0000256" key="3">
    <source>
        <dbReference type="ARBA" id="ARBA00022801"/>
    </source>
</evidence>
<gene>
    <name evidence="7" type="ORF">AS594_35625</name>
</gene>
<dbReference type="AlphaFoldDB" id="A0A1E5PHE4"/>
<dbReference type="PANTHER" id="PTHR43806">
    <property type="entry name" value="PEPTIDASE S8"/>
    <property type="match status" value="1"/>
</dbReference>
<dbReference type="PANTHER" id="PTHR43806:SF11">
    <property type="entry name" value="CEREVISIN-RELATED"/>
    <property type="match status" value="1"/>
</dbReference>
<proteinExistence type="inferred from homology"/>
<sequence length="134" mass="13076">MASAYAKGLVVVVPAGNLGLDACNYSPAGAPGAVTVAATTQRDKRLLLSNQGKCVDVLGPGENIVSAGPGATTRTRSGTAMAAAHAAGIAATVLSQGTPANQVDAKIKSLATKNAVAGFNSATPNALLFNGISA</sequence>
<protein>
    <recommendedName>
        <fullName evidence="6">Peptidase S8/S53 domain-containing protein</fullName>
    </recommendedName>
</protein>
<dbReference type="EMBL" id="MEHJ01000001">
    <property type="protein sequence ID" value="OEJ28963.1"/>
    <property type="molecule type" value="Genomic_DNA"/>
</dbReference>
<accession>A0A1E5PHE4</accession>
<evidence type="ECO:0000313" key="7">
    <source>
        <dbReference type="EMBL" id="OEJ28963.1"/>
    </source>
</evidence>
<keyword evidence="4" id="KW-0720">Serine protease</keyword>
<comment type="similarity">
    <text evidence="1 5">Belongs to the peptidase S8 family.</text>
</comment>
<dbReference type="SUPFAM" id="SSF52743">
    <property type="entry name" value="Subtilisin-like"/>
    <property type="match status" value="1"/>
</dbReference>
<dbReference type="InterPro" id="IPR036852">
    <property type="entry name" value="Peptidase_S8/S53_dom_sf"/>
</dbReference>
<dbReference type="GO" id="GO:0005615">
    <property type="term" value="C:extracellular space"/>
    <property type="evidence" value="ECO:0007669"/>
    <property type="project" value="TreeGrafter"/>
</dbReference>
<dbReference type="InterPro" id="IPR050131">
    <property type="entry name" value="Peptidase_S8_subtilisin-like"/>
</dbReference>
<feature type="domain" description="Peptidase S8/S53" evidence="6">
    <location>
        <begin position="3"/>
        <end position="119"/>
    </location>
</feature>
<dbReference type="Gene3D" id="3.40.50.200">
    <property type="entry name" value="Peptidase S8/S53 domain"/>
    <property type="match status" value="1"/>
</dbReference>
<dbReference type="GO" id="GO:0006508">
    <property type="term" value="P:proteolysis"/>
    <property type="evidence" value="ECO:0007669"/>
    <property type="project" value="UniProtKB-KW"/>
</dbReference>